<evidence type="ECO:0000313" key="8">
    <source>
        <dbReference type="Proteomes" id="UP000887578"/>
    </source>
</evidence>
<feature type="domain" description="CCHC-type" evidence="7">
    <location>
        <begin position="246"/>
        <end position="261"/>
    </location>
</feature>
<reference evidence="9" key="1">
    <citation type="submission" date="2022-11" db="UniProtKB">
        <authorList>
            <consortium name="WormBaseParasite"/>
        </authorList>
    </citation>
    <scope>IDENTIFICATION</scope>
</reference>
<keyword evidence="5" id="KW-0479">Metal-binding</keyword>
<sequence>MPESTTTTAAAIVFPQLPAFVRDPAKPNNGSLWIQQVEIKFSLSANLQGIHKCALVSSVLDSDTFDRLSRALLPDSITTFADWAKFKDKFINLFDTKRSLFADRYNTFQIEWRGPSYETVQEYVARVRQSVASFQFSAFTENELHTLVMLMGMKSAALEPLRSLVLNALIKTPKESLDNIQTLVENALMTERDQKLPEANQVSYVKKAQQPRQNKPAATRNLPKSACPRCNGNHWKADCPFKDATCHTCGRKGHLAKVCRNDDKKKKESQPSKHQRNGKKVNALQILSLDSLVASVHGRRYFTPVSINGVKLKLQFDPGSDLTILTRADHQRLGFPL</sequence>
<dbReference type="PANTHER" id="PTHR37984">
    <property type="entry name" value="PROTEIN CBG26694"/>
    <property type="match status" value="1"/>
</dbReference>
<proteinExistence type="predicted"/>
<organism evidence="8 9">
    <name type="scientific">Panagrolaimus davidi</name>
    <dbReference type="NCBI Taxonomy" id="227884"/>
    <lineage>
        <taxon>Eukaryota</taxon>
        <taxon>Metazoa</taxon>
        <taxon>Ecdysozoa</taxon>
        <taxon>Nematoda</taxon>
        <taxon>Chromadorea</taxon>
        <taxon>Rhabditida</taxon>
        <taxon>Tylenchina</taxon>
        <taxon>Panagrolaimomorpha</taxon>
        <taxon>Panagrolaimoidea</taxon>
        <taxon>Panagrolaimidae</taxon>
        <taxon>Panagrolaimus</taxon>
    </lineage>
</organism>
<dbReference type="PANTHER" id="PTHR37984:SF5">
    <property type="entry name" value="PROTEIN NYNRIN-LIKE"/>
    <property type="match status" value="1"/>
</dbReference>
<evidence type="ECO:0000259" key="7">
    <source>
        <dbReference type="PROSITE" id="PS50158"/>
    </source>
</evidence>
<protein>
    <submittedName>
        <fullName evidence="9">CCHC-type domain-containing protein</fullName>
    </submittedName>
</protein>
<keyword evidence="4" id="KW-0378">Hydrolase</keyword>
<name>A0A914PQU2_9BILA</name>
<dbReference type="SUPFAM" id="SSF50630">
    <property type="entry name" value="Acid proteases"/>
    <property type="match status" value="1"/>
</dbReference>
<dbReference type="PROSITE" id="PS50158">
    <property type="entry name" value="ZF_CCHC"/>
    <property type="match status" value="1"/>
</dbReference>
<evidence type="ECO:0000256" key="1">
    <source>
        <dbReference type="ARBA" id="ARBA00022679"/>
    </source>
</evidence>
<dbReference type="Proteomes" id="UP000887578">
    <property type="component" value="Unplaced"/>
</dbReference>
<keyword evidence="8" id="KW-1185">Reference proteome</keyword>
<evidence type="ECO:0000313" key="9">
    <source>
        <dbReference type="WBParaSite" id="PDA_v2.g20488.t1"/>
    </source>
</evidence>
<dbReference type="InterPro" id="IPR050951">
    <property type="entry name" value="Retrovirus_Pol_polyprotein"/>
</dbReference>
<dbReference type="InterPro" id="IPR021109">
    <property type="entry name" value="Peptidase_aspartic_dom_sf"/>
</dbReference>
<dbReference type="SMART" id="SM00343">
    <property type="entry name" value="ZnF_C2HC"/>
    <property type="match status" value="2"/>
</dbReference>
<feature type="region of interest" description="Disordered" evidence="6">
    <location>
        <begin position="260"/>
        <end position="279"/>
    </location>
</feature>
<dbReference type="GO" id="GO:0016779">
    <property type="term" value="F:nucleotidyltransferase activity"/>
    <property type="evidence" value="ECO:0007669"/>
    <property type="project" value="UniProtKB-KW"/>
</dbReference>
<dbReference type="AlphaFoldDB" id="A0A914PQU2"/>
<dbReference type="GO" id="GO:0003676">
    <property type="term" value="F:nucleic acid binding"/>
    <property type="evidence" value="ECO:0007669"/>
    <property type="project" value="InterPro"/>
</dbReference>
<keyword evidence="2" id="KW-0548">Nucleotidyltransferase</keyword>
<evidence type="ECO:0000256" key="6">
    <source>
        <dbReference type="SAM" id="MobiDB-lite"/>
    </source>
</evidence>
<evidence type="ECO:0000256" key="3">
    <source>
        <dbReference type="ARBA" id="ARBA00022722"/>
    </source>
</evidence>
<keyword evidence="5" id="KW-0862">Zinc</keyword>
<feature type="region of interest" description="Disordered" evidence="6">
    <location>
        <begin position="204"/>
        <end position="226"/>
    </location>
</feature>
<evidence type="ECO:0000256" key="2">
    <source>
        <dbReference type="ARBA" id="ARBA00022695"/>
    </source>
</evidence>
<dbReference type="WBParaSite" id="PDA_v2.g20488.t1">
    <property type="protein sequence ID" value="PDA_v2.g20488.t1"/>
    <property type="gene ID" value="PDA_v2.g20488"/>
</dbReference>
<dbReference type="Gene3D" id="4.10.60.10">
    <property type="entry name" value="Zinc finger, CCHC-type"/>
    <property type="match status" value="1"/>
</dbReference>
<keyword evidence="1" id="KW-0808">Transferase</keyword>
<dbReference type="InterPro" id="IPR001878">
    <property type="entry name" value="Znf_CCHC"/>
</dbReference>
<keyword evidence="3" id="KW-0540">Nuclease</keyword>
<dbReference type="GO" id="GO:0004519">
    <property type="term" value="F:endonuclease activity"/>
    <property type="evidence" value="ECO:0007669"/>
    <property type="project" value="UniProtKB-KW"/>
</dbReference>
<dbReference type="GO" id="GO:0008270">
    <property type="term" value="F:zinc ion binding"/>
    <property type="evidence" value="ECO:0007669"/>
    <property type="project" value="UniProtKB-KW"/>
</dbReference>
<feature type="compositionally biased region" description="Basic and acidic residues" evidence="6">
    <location>
        <begin position="260"/>
        <end position="271"/>
    </location>
</feature>
<evidence type="ECO:0000256" key="4">
    <source>
        <dbReference type="ARBA" id="ARBA00022759"/>
    </source>
</evidence>
<keyword evidence="5" id="KW-0863">Zinc-finger</keyword>
<accession>A0A914PQU2</accession>
<evidence type="ECO:0000256" key="5">
    <source>
        <dbReference type="PROSITE-ProRule" id="PRU00047"/>
    </source>
</evidence>
<keyword evidence="4" id="KW-0255">Endonuclease</keyword>